<organism evidence="1 2">
    <name type="scientific">Pseudoalteromonas luteoviolacea H33</name>
    <dbReference type="NCBI Taxonomy" id="1365251"/>
    <lineage>
        <taxon>Bacteria</taxon>
        <taxon>Pseudomonadati</taxon>
        <taxon>Pseudomonadota</taxon>
        <taxon>Gammaproteobacteria</taxon>
        <taxon>Alteromonadales</taxon>
        <taxon>Pseudoalteromonadaceae</taxon>
        <taxon>Pseudoalteromonas</taxon>
    </lineage>
</organism>
<name>A0A167EJ70_9GAMM</name>
<gene>
    <name evidence="1" type="ORF">N476_15100</name>
</gene>
<reference evidence="1 2" key="1">
    <citation type="submission" date="2013-07" db="EMBL/GenBank/DDBJ databases">
        <title>Comparative Genomic and Metabolomic Analysis of Twelve Strains of Pseudoalteromonas luteoviolacea.</title>
        <authorList>
            <person name="Vynne N.G."/>
            <person name="Mansson M."/>
            <person name="Gram L."/>
        </authorList>
    </citation>
    <scope>NUCLEOTIDE SEQUENCE [LARGE SCALE GENOMIC DNA]</scope>
    <source>
        <strain evidence="1 2">H33</strain>
    </source>
</reference>
<protein>
    <recommendedName>
        <fullName evidence="3">N-acetyltransferase domain-containing protein</fullName>
    </recommendedName>
</protein>
<proteinExistence type="predicted"/>
<dbReference type="AlphaFoldDB" id="A0A167EJ70"/>
<evidence type="ECO:0000313" key="1">
    <source>
        <dbReference type="EMBL" id="KZN50815.1"/>
    </source>
</evidence>
<dbReference type="EMBL" id="AUXZ01000072">
    <property type="protein sequence ID" value="KZN50815.1"/>
    <property type="molecule type" value="Genomic_DNA"/>
</dbReference>
<evidence type="ECO:0000313" key="2">
    <source>
        <dbReference type="Proteomes" id="UP000076503"/>
    </source>
</evidence>
<sequence length="66" mass="7320">MKLFEVARLKGVSRKSLVAVQGSDSFWSRVGFYKVKDANVCASYGDNAVFMEKVLTNNDDPATNFP</sequence>
<dbReference type="PATRIC" id="fig|1365251.3.peg.2241"/>
<accession>A0A167EJ70</accession>
<dbReference type="Proteomes" id="UP000076503">
    <property type="component" value="Unassembled WGS sequence"/>
</dbReference>
<comment type="caution">
    <text evidence="1">The sequence shown here is derived from an EMBL/GenBank/DDBJ whole genome shotgun (WGS) entry which is preliminary data.</text>
</comment>
<evidence type="ECO:0008006" key="3">
    <source>
        <dbReference type="Google" id="ProtNLM"/>
    </source>
</evidence>